<evidence type="ECO:0000313" key="19">
    <source>
        <dbReference type="Proteomes" id="UP000177067"/>
    </source>
</evidence>
<evidence type="ECO:0000256" key="14">
    <source>
        <dbReference type="ARBA" id="ARBA00038000"/>
    </source>
</evidence>
<evidence type="ECO:0000256" key="11">
    <source>
        <dbReference type="ARBA" id="ARBA00022881"/>
    </source>
</evidence>
<proteinExistence type="inferred from homology"/>
<dbReference type="EMBL" id="MFPS01000009">
    <property type="protein sequence ID" value="OGH58627.1"/>
    <property type="molecule type" value="Genomic_DNA"/>
</dbReference>
<dbReference type="GO" id="GO:0008270">
    <property type="term" value="F:zinc ion binding"/>
    <property type="evidence" value="ECO:0007669"/>
    <property type="project" value="UniProtKB-KW"/>
</dbReference>
<dbReference type="NCBIfam" id="NF001503">
    <property type="entry name" value="PRK00349.1"/>
    <property type="match status" value="1"/>
</dbReference>
<dbReference type="InterPro" id="IPR004602">
    <property type="entry name" value="UvrA"/>
</dbReference>
<keyword evidence="6" id="KW-0227">DNA damage</keyword>
<dbReference type="Gene3D" id="3.40.50.300">
    <property type="entry name" value="P-loop containing nucleotide triphosphate hydrolases"/>
    <property type="match status" value="3"/>
</dbReference>
<dbReference type="GO" id="GO:0006289">
    <property type="term" value="P:nucleotide-excision repair"/>
    <property type="evidence" value="ECO:0007669"/>
    <property type="project" value="InterPro"/>
</dbReference>
<evidence type="ECO:0000256" key="3">
    <source>
        <dbReference type="ARBA" id="ARBA00022723"/>
    </source>
</evidence>
<keyword evidence="10" id="KW-0067">ATP-binding</keyword>
<reference evidence="18 19" key="1">
    <citation type="journal article" date="2016" name="Nat. Commun.">
        <title>Thousands of microbial genomes shed light on interconnected biogeochemical processes in an aquifer system.</title>
        <authorList>
            <person name="Anantharaman K."/>
            <person name="Brown C.T."/>
            <person name="Hug L.A."/>
            <person name="Sharon I."/>
            <person name="Castelle C.J."/>
            <person name="Probst A.J."/>
            <person name="Thomas B.C."/>
            <person name="Singh A."/>
            <person name="Wilkins M.J."/>
            <person name="Karaoz U."/>
            <person name="Brodie E.L."/>
            <person name="Williams K.H."/>
            <person name="Hubbard S.S."/>
            <person name="Banfield J.F."/>
        </authorList>
    </citation>
    <scope>NUCLEOTIDE SEQUENCE [LARGE SCALE GENOMIC DNA]</scope>
</reference>
<protein>
    <recommendedName>
        <fullName evidence="15">UvrABC system protein A</fullName>
    </recommendedName>
    <alternativeName>
        <fullName evidence="16">Excinuclease ABC subunit A</fullName>
    </alternativeName>
</protein>
<organism evidence="18 19">
    <name type="scientific">Candidatus Magasanikbacteria bacterium RIFCSPHIGHO2_01_FULL_33_34</name>
    <dbReference type="NCBI Taxonomy" id="1798671"/>
    <lineage>
        <taxon>Bacteria</taxon>
        <taxon>Candidatus Magasanikiibacteriota</taxon>
    </lineage>
</organism>
<dbReference type="SUPFAM" id="SSF52540">
    <property type="entry name" value="P-loop containing nucleoside triphosphate hydrolases"/>
    <property type="match status" value="2"/>
</dbReference>
<dbReference type="CDD" id="cd03271">
    <property type="entry name" value="ABC_UvrA_II"/>
    <property type="match status" value="1"/>
</dbReference>
<keyword evidence="2" id="KW-0963">Cytoplasm</keyword>
<name>A0A1F6LGW4_9BACT</name>
<comment type="caution">
    <text evidence="18">The sequence shown here is derived from an EMBL/GenBank/DDBJ whole genome shotgun (WGS) entry which is preliminary data.</text>
</comment>
<dbReference type="InterPro" id="IPR017871">
    <property type="entry name" value="ABC_transporter-like_CS"/>
</dbReference>
<keyword evidence="9" id="KW-0862">Zinc</keyword>
<dbReference type="GO" id="GO:0003677">
    <property type="term" value="F:DNA binding"/>
    <property type="evidence" value="ECO:0007669"/>
    <property type="project" value="UniProtKB-KW"/>
</dbReference>
<dbReference type="Pfam" id="PF17760">
    <property type="entry name" value="UvrA_inter"/>
    <property type="match status" value="1"/>
</dbReference>
<dbReference type="GO" id="GO:0009380">
    <property type="term" value="C:excinuclease repair complex"/>
    <property type="evidence" value="ECO:0007669"/>
    <property type="project" value="InterPro"/>
</dbReference>
<keyword evidence="12" id="KW-0238">DNA-binding</keyword>
<evidence type="ECO:0000313" key="18">
    <source>
        <dbReference type="EMBL" id="OGH58627.1"/>
    </source>
</evidence>
<dbReference type="InterPro" id="IPR041102">
    <property type="entry name" value="UvrA_inter"/>
</dbReference>
<dbReference type="InterPro" id="IPR041552">
    <property type="entry name" value="UvrA_DNA-bd"/>
</dbReference>
<evidence type="ECO:0000256" key="4">
    <source>
        <dbReference type="ARBA" id="ARBA00022737"/>
    </source>
</evidence>
<keyword evidence="7" id="KW-0228">DNA excision</keyword>
<keyword evidence="4" id="KW-0677">Repeat</keyword>
<evidence type="ECO:0000256" key="13">
    <source>
        <dbReference type="ARBA" id="ARBA00023204"/>
    </source>
</evidence>
<dbReference type="Gene3D" id="1.20.1580.10">
    <property type="entry name" value="ABC transporter ATPase like domain"/>
    <property type="match status" value="3"/>
</dbReference>
<dbReference type="PANTHER" id="PTHR43152:SF1">
    <property type="entry name" value="UVRA PROTEIN"/>
    <property type="match status" value="1"/>
</dbReference>
<evidence type="ECO:0000256" key="2">
    <source>
        <dbReference type="ARBA" id="ARBA00022490"/>
    </source>
</evidence>
<evidence type="ECO:0000256" key="12">
    <source>
        <dbReference type="ARBA" id="ARBA00023125"/>
    </source>
</evidence>
<dbReference type="PROSITE" id="PS50893">
    <property type="entry name" value="ABC_TRANSPORTER_2"/>
    <property type="match status" value="1"/>
</dbReference>
<evidence type="ECO:0000256" key="7">
    <source>
        <dbReference type="ARBA" id="ARBA00022769"/>
    </source>
</evidence>
<keyword evidence="8" id="KW-0863">Zinc-finger</keyword>
<dbReference type="InterPro" id="IPR003439">
    <property type="entry name" value="ABC_transporter-like_ATP-bd"/>
</dbReference>
<accession>A0A1F6LGW4</accession>
<comment type="subcellular location">
    <subcellularLocation>
        <location evidence="1">Cytoplasm</location>
    </subcellularLocation>
</comment>
<dbReference type="PROSITE" id="PS00211">
    <property type="entry name" value="ABC_TRANSPORTER_1"/>
    <property type="match status" value="2"/>
</dbReference>
<dbReference type="InterPro" id="IPR027417">
    <property type="entry name" value="P-loop_NTPase"/>
</dbReference>
<keyword evidence="5" id="KW-0547">Nucleotide-binding</keyword>
<dbReference type="Gene3D" id="3.30.190.20">
    <property type="match status" value="1"/>
</dbReference>
<dbReference type="NCBIfam" id="TIGR00630">
    <property type="entry name" value="uvra"/>
    <property type="match status" value="1"/>
</dbReference>
<evidence type="ECO:0000256" key="5">
    <source>
        <dbReference type="ARBA" id="ARBA00022741"/>
    </source>
</evidence>
<comment type="similarity">
    <text evidence="14">Belongs to the ABC transporter superfamily. UvrA family.</text>
</comment>
<evidence type="ECO:0000256" key="10">
    <source>
        <dbReference type="ARBA" id="ARBA00022840"/>
    </source>
</evidence>
<dbReference type="AlphaFoldDB" id="A0A1F6LGW4"/>
<evidence type="ECO:0000256" key="1">
    <source>
        <dbReference type="ARBA" id="ARBA00004496"/>
    </source>
</evidence>
<evidence type="ECO:0000256" key="16">
    <source>
        <dbReference type="ARBA" id="ARBA00042156"/>
    </source>
</evidence>
<dbReference type="SMART" id="SM00382">
    <property type="entry name" value="AAA"/>
    <property type="match status" value="1"/>
</dbReference>
<dbReference type="GO" id="GO:0016887">
    <property type="term" value="F:ATP hydrolysis activity"/>
    <property type="evidence" value="ECO:0007669"/>
    <property type="project" value="InterPro"/>
</dbReference>
<dbReference type="GO" id="GO:0004518">
    <property type="term" value="F:nuclease activity"/>
    <property type="evidence" value="ECO:0007669"/>
    <property type="project" value="UniProtKB-KW"/>
</dbReference>
<feature type="domain" description="ABC transporter" evidence="17">
    <location>
        <begin position="619"/>
        <end position="942"/>
    </location>
</feature>
<dbReference type="PANTHER" id="PTHR43152">
    <property type="entry name" value="UVRABC SYSTEM PROTEIN A"/>
    <property type="match status" value="1"/>
</dbReference>
<keyword evidence="3" id="KW-0479">Metal-binding</keyword>
<dbReference type="Pfam" id="PF17755">
    <property type="entry name" value="UvrA_DNA-bind"/>
    <property type="match status" value="1"/>
</dbReference>
<dbReference type="Proteomes" id="UP000177067">
    <property type="component" value="Unassembled WGS sequence"/>
</dbReference>
<evidence type="ECO:0000256" key="9">
    <source>
        <dbReference type="ARBA" id="ARBA00022833"/>
    </source>
</evidence>
<evidence type="ECO:0000256" key="15">
    <source>
        <dbReference type="ARBA" id="ARBA00039316"/>
    </source>
</evidence>
<keyword evidence="13" id="KW-0234">DNA repair</keyword>
<evidence type="ECO:0000256" key="6">
    <source>
        <dbReference type="ARBA" id="ARBA00022763"/>
    </source>
</evidence>
<evidence type="ECO:0000259" key="17">
    <source>
        <dbReference type="PROSITE" id="PS50893"/>
    </source>
</evidence>
<evidence type="ECO:0000256" key="8">
    <source>
        <dbReference type="ARBA" id="ARBA00022771"/>
    </source>
</evidence>
<sequence length="952" mass="105617">MPQYIKITNARVNNLKNASLKIEKNKLTVITGLSGSGKSSLAFDTIYAEGQRRYAESLNAYARQFMDVQDKPDVDEITGLSPTIAIDQRNTSQNPRSTVGTVTEIYDHLRLLFSRIGKQFCPDTNKPVTKYTTGEITEIIRKTCRTEKEVLLFAPIITKKEIDAKKILPRLEQSGYQTIRVNGIIMKLIDLKKYKFNTNSTYDIEILIGKITDIKKQDISSLVEKAIDLSNGSILILNEETGDEQIYTTFPFCPDSNRNFEAIEPRTFSFNSPYGACPRCTGLGFTLDVDTDLVIPNPRLTLAEGAIQPWTRIVGNQNHYQKILSSVAQAHNFSMNTPIKDLPQDVMNILFFGTDGENYEIDGKKMNYDGIVPNLTQRHAETDSEYIRKEIENYMREKKCPACKGKRLKAESLHVKINDYSISDIAEMTIEEANDFFNQLISKPNSTTTKGKKTDNHLIITKQEEQIALPILKEIKNKIDDLLQVGLYYLTLDRGFNTLSGGEAQRIRLSSQLSTGLTDVIYILDEPSIGLHPKDNDKLINTLKTLRDLGNTVIVVEHDQAMIEEADYVVDVGPGAGFYGGEIIACGTPAQIKKNPKSITGKYLSMKEKISAPKKLHAGNNKNISIIGAKAFNLKNIDVNIPLSKLVCVTGVSGSGKSSLITNILGKALSKHFYRAKSEPGIHKSIKGITNIDKVISINQSPIGRTPRSNPATYTGVFTGIRDVFTNVPEAKLRGYGAGMFSFNVKGGGRCEACSGDGYIRIPMQFLTDVFVECSECEGKRYNKEALEIHYHSKNIADVLDMTVEEARVFFSDISGIADKLQILREVGLGYLHLGQPATNLSGGEAQRIKLATELSRRATGKTLYILDEPTTGLHFEDIKRLLQVLNQLVDKGNTVLIIEHNLDVIKSADWVIDLGPGGGKQGGELVAEGTPKDVAKVKNSYTGQYLKELLK</sequence>
<gene>
    <name evidence="18" type="ORF">A2725_02925</name>
</gene>
<dbReference type="InterPro" id="IPR003593">
    <property type="entry name" value="AAA+_ATPase"/>
</dbReference>
<dbReference type="Gene3D" id="1.10.8.280">
    <property type="entry name" value="ABC transporter ATPase domain-like"/>
    <property type="match status" value="1"/>
</dbReference>
<dbReference type="GO" id="GO:0005524">
    <property type="term" value="F:ATP binding"/>
    <property type="evidence" value="ECO:0007669"/>
    <property type="project" value="UniProtKB-KW"/>
</dbReference>
<dbReference type="GO" id="GO:0005737">
    <property type="term" value="C:cytoplasm"/>
    <property type="evidence" value="ECO:0007669"/>
    <property type="project" value="UniProtKB-SubCell"/>
</dbReference>
<keyword evidence="11" id="KW-0267">Excision nuclease</keyword>